<proteinExistence type="predicted"/>
<sequence>MNNFDDWRSIRLRFEQVAARRRREEDEATALLVSMAFAGGPIRRLRFGIWKSGPPGAHRKIWENSPQIWIWEGLPDRREVFHCFVSLAIFRSLTADNVHDDQLEKILWIFANAGSKRDPRVLPDWVQADPTATLFVNLLLHNNDHLLGAGLEKAASDVPEIKHSSPVSTSISP</sequence>
<name>A0A5B0R846_PUCGR</name>
<reference evidence="1 2" key="1">
    <citation type="submission" date="2019-05" db="EMBL/GenBank/DDBJ databases">
        <title>Emergence of the Ug99 lineage of the wheat stem rust pathogen through somatic hybridization.</title>
        <authorList>
            <person name="Li F."/>
            <person name="Upadhyaya N.M."/>
            <person name="Sperschneider J."/>
            <person name="Matny O."/>
            <person name="Nguyen-Phuc H."/>
            <person name="Mago R."/>
            <person name="Raley C."/>
            <person name="Miller M.E."/>
            <person name="Silverstein K.A.T."/>
            <person name="Henningsen E."/>
            <person name="Hirsch C.D."/>
            <person name="Visser B."/>
            <person name="Pretorius Z.A."/>
            <person name="Steffenson B.J."/>
            <person name="Schwessinger B."/>
            <person name="Dodds P.N."/>
            <person name="Figueroa M."/>
        </authorList>
    </citation>
    <scope>NUCLEOTIDE SEQUENCE [LARGE SCALE GENOMIC DNA]</scope>
    <source>
        <strain evidence="1 2">Ug99</strain>
    </source>
</reference>
<dbReference type="AlphaFoldDB" id="A0A5B0R846"/>
<comment type="caution">
    <text evidence="1">The sequence shown here is derived from an EMBL/GenBank/DDBJ whole genome shotgun (WGS) entry which is preliminary data.</text>
</comment>
<organism evidence="1 2">
    <name type="scientific">Puccinia graminis f. sp. tritici</name>
    <dbReference type="NCBI Taxonomy" id="56615"/>
    <lineage>
        <taxon>Eukaryota</taxon>
        <taxon>Fungi</taxon>
        <taxon>Dikarya</taxon>
        <taxon>Basidiomycota</taxon>
        <taxon>Pucciniomycotina</taxon>
        <taxon>Pucciniomycetes</taxon>
        <taxon>Pucciniales</taxon>
        <taxon>Pucciniaceae</taxon>
        <taxon>Puccinia</taxon>
    </lineage>
</organism>
<accession>A0A5B0R846</accession>
<dbReference type="EMBL" id="VDEP01000237">
    <property type="protein sequence ID" value="KAA1121856.1"/>
    <property type="molecule type" value="Genomic_DNA"/>
</dbReference>
<protein>
    <submittedName>
        <fullName evidence="1">Uncharacterized protein</fullName>
    </submittedName>
</protein>
<evidence type="ECO:0000313" key="1">
    <source>
        <dbReference type="EMBL" id="KAA1121856.1"/>
    </source>
</evidence>
<gene>
    <name evidence="1" type="ORF">PGTUg99_033915</name>
</gene>
<dbReference type="Proteomes" id="UP000325313">
    <property type="component" value="Unassembled WGS sequence"/>
</dbReference>
<evidence type="ECO:0000313" key="2">
    <source>
        <dbReference type="Proteomes" id="UP000325313"/>
    </source>
</evidence>